<sequence length="61" mass="6265">MRRLQAWLATDRGRRTGLAAAVALAVLAVAFGRLAGLDPSVRGPGIVGLELAGVPGVWTGR</sequence>
<dbReference type="RefSeq" id="WP_179664823.1">
    <property type="nucleotide sequence ID" value="NZ_JACCBG010000001.1"/>
</dbReference>
<accession>A0A7Y9E8Q0</accession>
<gene>
    <name evidence="1" type="ORF">BJZ21_003369</name>
</gene>
<proteinExistence type="predicted"/>
<protein>
    <submittedName>
        <fullName evidence="1">Uncharacterized protein</fullName>
    </submittedName>
</protein>
<dbReference type="Proteomes" id="UP000535511">
    <property type="component" value="Unassembled WGS sequence"/>
</dbReference>
<evidence type="ECO:0000313" key="1">
    <source>
        <dbReference type="EMBL" id="NYD43286.1"/>
    </source>
</evidence>
<organism evidence="1 2">
    <name type="scientific">Nocardioides panaciterrulae</name>
    <dbReference type="NCBI Taxonomy" id="661492"/>
    <lineage>
        <taxon>Bacteria</taxon>
        <taxon>Bacillati</taxon>
        <taxon>Actinomycetota</taxon>
        <taxon>Actinomycetes</taxon>
        <taxon>Propionibacteriales</taxon>
        <taxon>Nocardioidaceae</taxon>
        <taxon>Nocardioides</taxon>
    </lineage>
</organism>
<keyword evidence="2" id="KW-1185">Reference proteome</keyword>
<dbReference type="AlphaFoldDB" id="A0A7Y9E8Q0"/>
<reference evidence="1 2" key="1">
    <citation type="submission" date="2020-07" db="EMBL/GenBank/DDBJ databases">
        <title>Sequencing the genomes of 1000 actinobacteria strains.</title>
        <authorList>
            <person name="Klenk H.-P."/>
        </authorList>
    </citation>
    <scope>NUCLEOTIDE SEQUENCE [LARGE SCALE GENOMIC DNA]</scope>
    <source>
        <strain evidence="1 2">DSM 21350</strain>
    </source>
</reference>
<comment type="caution">
    <text evidence="1">The sequence shown here is derived from an EMBL/GenBank/DDBJ whole genome shotgun (WGS) entry which is preliminary data.</text>
</comment>
<dbReference type="EMBL" id="JACCBG010000001">
    <property type="protein sequence ID" value="NYD43286.1"/>
    <property type="molecule type" value="Genomic_DNA"/>
</dbReference>
<evidence type="ECO:0000313" key="2">
    <source>
        <dbReference type="Proteomes" id="UP000535511"/>
    </source>
</evidence>
<name>A0A7Y9E8Q0_9ACTN</name>